<gene>
    <name evidence="2" type="ORF">KSF_050010</name>
</gene>
<sequence>MQESNLGYDRQATIEEVFERLDTGTVTLRVMPITETYLAIDDDSEEEEDDDLEEEEEEEGEPLSEQEKYVPVELEVARGDEWSQNLLYVVIPHIRTLTTERVIELTHPTKSGLLIAYIDYYDVATEDILAYIRWRLEQAHWVFVQELEDWEDDEEEEKYYRIIYQRLG</sequence>
<comment type="caution">
    <text evidence="2">The sequence shown here is derived from an EMBL/GenBank/DDBJ whole genome shotgun (WGS) entry which is preliminary data.</text>
</comment>
<accession>A0A8J3IJP4</accession>
<dbReference type="RefSeq" id="WP_220205659.1">
    <property type="nucleotide sequence ID" value="NZ_BNJK01000001.1"/>
</dbReference>
<feature type="region of interest" description="Disordered" evidence="1">
    <location>
        <begin position="37"/>
        <end position="69"/>
    </location>
</feature>
<feature type="compositionally biased region" description="Acidic residues" evidence="1">
    <location>
        <begin position="40"/>
        <end position="64"/>
    </location>
</feature>
<proteinExistence type="predicted"/>
<evidence type="ECO:0000313" key="3">
    <source>
        <dbReference type="Proteomes" id="UP000597444"/>
    </source>
</evidence>
<dbReference type="EMBL" id="BNJK01000001">
    <property type="protein sequence ID" value="GHO94953.1"/>
    <property type="molecule type" value="Genomic_DNA"/>
</dbReference>
<protein>
    <submittedName>
        <fullName evidence="2">Uncharacterized protein</fullName>
    </submittedName>
</protein>
<dbReference type="AlphaFoldDB" id="A0A8J3IJP4"/>
<reference evidence="2" key="1">
    <citation type="submission" date="2020-10" db="EMBL/GenBank/DDBJ databases">
        <title>Taxonomic study of unclassified bacteria belonging to the class Ktedonobacteria.</title>
        <authorList>
            <person name="Yabe S."/>
            <person name="Wang C.M."/>
            <person name="Zheng Y."/>
            <person name="Sakai Y."/>
            <person name="Cavaletti L."/>
            <person name="Monciardini P."/>
            <person name="Donadio S."/>
        </authorList>
    </citation>
    <scope>NUCLEOTIDE SEQUENCE</scope>
    <source>
        <strain evidence="2">ID150040</strain>
    </source>
</reference>
<dbReference type="Proteomes" id="UP000597444">
    <property type="component" value="Unassembled WGS sequence"/>
</dbReference>
<evidence type="ECO:0000256" key="1">
    <source>
        <dbReference type="SAM" id="MobiDB-lite"/>
    </source>
</evidence>
<keyword evidence="3" id="KW-1185">Reference proteome</keyword>
<organism evidence="2 3">
    <name type="scientific">Reticulibacter mediterranei</name>
    <dbReference type="NCBI Taxonomy" id="2778369"/>
    <lineage>
        <taxon>Bacteria</taxon>
        <taxon>Bacillati</taxon>
        <taxon>Chloroflexota</taxon>
        <taxon>Ktedonobacteria</taxon>
        <taxon>Ktedonobacterales</taxon>
        <taxon>Reticulibacteraceae</taxon>
        <taxon>Reticulibacter</taxon>
    </lineage>
</organism>
<name>A0A8J3IJP4_9CHLR</name>
<evidence type="ECO:0000313" key="2">
    <source>
        <dbReference type="EMBL" id="GHO94953.1"/>
    </source>
</evidence>